<protein>
    <recommendedName>
        <fullName evidence="4">S-adenosylmethionine-dependent methyltransferase domain-containing protein</fullName>
    </recommendedName>
</protein>
<dbReference type="Proteomes" id="UP000230821">
    <property type="component" value="Unassembled WGS sequence"/>
</dbReference>
<evidence type="ECO:0000256" key="2">
    <source>
        <dbReference type="ARBA" id="ARBA00022679"/>
    </source>
</evidence>
<evidence type="ECO:0000313" key="5">
    <source>
        <dbReference type="EMBL" id="PIE32712.1"/>
    </source>
</evidence>
<dbReference type="Pfam" id="PF10672">
    <property type="entry name" value="Methyltrans_SAM"/>
    <property type="match status" value="1"/>
</dbReference>
<keyword evidence="2" id="KW-0808">Transferase</keyword>
<organism evidence="5 6">
    <name type="scientific">candidate division KSB3 bacterium</name>
    <dbReference type="NCBI Taxonomy" id="2044937"/>
    <lineage>
        <taxon>Bacteria</taxon>
        <taxon>candidate division KSB3</taxon>
    </lineage>
</organism>
<dbReference type="Gene3D" id="3.40.50.150">
    <property type="entry name" value="Vaccinia Virus protein VP39"/>
    <property type="match status" value="1"/>
</dbReference>
<keyword evidence="3" id="KW-0949">S-adenosyl-L-methionine</keyword>
<dbReference type="InterPro" id="IPR019614">
    <property type="entry name" value="SAM-dep_methyl-trfase"/>
</dbReference>
<dbReference type="SUPFAM" id="SSF53335">
    <property type="entry name" value="S-adenosyl-L-methionine-dependent methyltransferases"/>
    <property type="match status" value="1"/>
</dbReference>
<dbReference type="EMBL" id="PDSK01000109">
    <property type="protein sequence ID" value="PIE32712.1"/>
    <property type="molecule type" value="Genomic_DNA"/>
</dbReference>
<evidence type="ECO:0000256" key="1">
    <source>
        <dbReference type="ARBA" id="ARBA00022603"/>
    </source>
</evidence>
<evidence type="ECO:0000313" key="6">
    <source>
        <dbReference type="Proteomes" id="UP000230821"/>
    </source>
</evidence>
<name>A0A2G6KCN5_9BACT</name>
<dbReference type="PANTHER" id="PTHR43042:SF3">
    <property type="entry name" value="RIBOSOMAL RNA LARGE SUBUNIT METHYLTRANSFERASE YWBD-RELATED"/>
    <property type="match status" value="1"/>
</dbReference>
<dbReference type="PANTHER" id="PTHR43042">
    <property type="entry name" value="SAM-DEPENDENT METHYLTRANSFERASE"/>
    <property type="match status" value="1"/>
</dbReference>
<dbReference type="GO" id="GO:0032259">
    <property type="term" value="P:methylation"/>
    <property type="evidence" value="ECO:0007669"/>
    <property type="project" value="UniProtKB-KW"/>
</dbReference>
<dbReference type="AlphaFoldDB" id="A0A2G6KCN5"/>
<comment type="caution">
    <text evidence="5">The sequence shown here is derived from an EMBL/GenBank/DDBJ whole genome shotgun (WGS) entry which is preliminary data.</text>
</comment>
<dbReference type="GO" id="GO:0008168">
    <property type="term" value="F:methyltransferase activity"/>
    <property type="evidence" value="ECO:0007669"/>
    <property type="project" value="UniProtKB-KW"/>
</dbReference>
<dbReference type="InterPro" id="IPR029063">
    <property type="entry name" value="SAM-dependent_MTases_sf"/>
</dbReference>
<evidence type="ECO:0000259" key="4">
    <source>
        <dbReference type="Pfam" id="PF10672"/>
    </source>
</evidence>
<accession>A0A2G6KCN5</accession>
<evidence type="ECO:0000256" key="3">
    <source>
        <dbReference type="ARBA" id="ARBA00022691"/>
    </source>
</evidence>
<sequence length="327" mass="37612">MLNIPYLYRDKAAAAYERRLDQLESISDAFRCVHRGELQEYDLAIDRFGSWLCVTNFEEALSSKALYETIEPVLDYFQKRFDCCGGLIRTNRRDPHHRKLFGDVMHWGEKPPKTFLIREYGLQFEVALNDSQHVGLFLDQRDTRRRIARIARGRRVANLFAFTCSFSVAAAQAEAEVVFSIDLAAGALVRGKRNFAHNGLTKTGRGKFIKEDVLKWLARQVRKKRANSAEFKAWDIVICDPPVFASSSKKGVFSVEKAWPELAEQIRAILSDDGVALFCNNHRSGDERYYRSELEKSFSNITRLRPPLDFPQLPGSPPHVRIYWCEV</sequence>
<proteinExistence type="predicted"/>
<gene>
    <name evidence="5" type="ORF">CSA56_14585</name>
</gene>
<keyword evidence="1" id="KW-0489">Methyltransferase</keyword>
<reference evidence="5 6" key="1">
    <citation type="submission" date="2017-10" db="EMBL/GenBank/DDBJ databases">
        <title>Novel microbial diversity and functional potential in the marine mammal oral microbiome.</title>
        <authorList>
            <person name="Dudek N.K."/>
            <person name="Sun C.L."/>
            <person name="Burstein D."/>
            <person name="Kantor R.S."/>
            <person name="Aliaga Goltsman D.S."/>
            <person name="Bik E.M."/>
            <person name="Thomas B.C."/>
            <person name="Banfield J.F."/>
            <person name="Relman D.A."/>
        </authorList>
    </citation>
    <scope>NUCLEOTIDE SEQUENCE [LARGE SCALE GENOMIC DNA]</scope>
    <source>
        <strain evidence="5">DOLJORAL78_47_16</strain>
    </source>
</reference>
<feature type="domain" description="S-adenosylmethionine-dependent methyltransferase" evidence="4">
    <location>
        <begin position="109"/>
        <end position="312"/>
    </location>
</feature>